<evidence type="ECO:0008006" key="3">
    <source>
        <dbReference type="Google" id="ProtNLM"/>
    </source>
</evidence>
<sequence length="286" mass="31970">MEKPSPKVLEAFSIDGEPVPIDGGRGLCFQAGNMVLKPSDDDQEAEWVAGLCELVMAKDPSEYRISRPIKSPHGFVFQGWTAWTLVLGRAALEPNFGAILKACRSFHDDLATLYAEIPPFLAERRNRWTEADLVTWGEKSIDDVADVNADILSLVNPVLRQRLRLQKELPSDIGSQLIHGDLTGNVLFDDNDLTAPPGIIDITPYWRPAVFAEAIVVADGLAWHGQGQNLVEIYGTDEVHLQLLVRAMYWRCLTFAIDSDEVWVRDNWPRTDYGRAVGIMQKIMGK</sequence>
<evidence type="ECO:0000313" key="2">
    <source>
        <dbReference type="Proteomes" id="UP000277212"/>
    </source>
</evidence>
<organism evidence="1 2">
    <name type="scientific">Fusarium kuroshium</name>
    <dbReference type="NCBI Taxonomy" id="2010991"/>
    <lineage>
        <taxon>Eukaryota</taxon>
        <taxon>Fungi</taxon>
        <taxon>Dikarya</taxon>
        <taxon>Ascomycota</taxon>
        <taxon>Pezizomycotina</taxon>
        <taxon>Sordariomycetes</taxon>
        <taxon>Hypocreomycetidae</taxon>
        <taxon>Hypocreales</taxon>
        <taxon>Nectriaceae</taxon>
        <taxon>Fusarium</taxon>
        <taxon>Fusarium solani species complex</taxon>
    </lineage>
</organism>
<comment type="caution">
    <text evidence="1">The sequence shown here is derived from an EMBL/GenBank/DDBJ whole genome shotgun (WGS) entry which is preliminary data.</text>
</comment>
<evidence type="ECO:0000313" key="1">
    <source>
        <dbReference type="EMBL" id="RMJ19344.1"/>
    </source>
</evidence>
<keyword evidence="2" id="KW-1185">Reference proteome</keyword>
<dbReference type="InterPro" id="IPR011009">
    <property type="entry name" value="Kinase-like_dom_sf"/>
</dbReference>
<protein>
    <recommendedName>
        <fullName evidence="3">Aminoglycoside phosphotransferase domain-containing protein</fullName>
    </recommendedName>
</protein>
<dbReference type="Proteomes" id="UP000277212">
    <property type="component" value="Unassembled WGS sequence"/>
</dbReference>
<accession>A0A3M2SP55</accession>
<gene>
    <name evidence="1" type="ORF">CDV36_000967</name>
</gene>
<dbReference type="SUPFAM" id="SSF56112">
    <property type="entry name" value="Protein kinase-like (PK-like)"/>
    <property type="match status" value="1"/>
</dbReference>
<reference evidence="1 2" key="1">
    <citation type="submission" date="2017-06" db="EMBL/GenBank/DDBJ databases">
        <title>Comparative genomic analysis of Ambrosia Fusariam Clade fungi.</title>
        <authorList>
            <person name="Stajich J.E."/>
            <person name="Carrillo J."/>
            <person name="Kijimoto T."/>
            <person name="Eskalen A."/>
            <person name="O'Donnell K."/>
            <person name="Kasson M."/>
        </authorList>
    </citation>
    <scope>NUCLEOTIDE SEQUENCE [LARGE SCALE GENOMIC DNA]</scope>
    <source>
        <strain evidence="1">UCR3666</strain>
    </source>
</reference>
<dbReference type="EMBL" id="NKUJ01000009">
    <property type="protein sequence ID" value="RMJ19344.1"/>
    <property type="molecule type" value="Genomic_DNA"/>
</dbReference>
<name>A0A3M2SP55_9HYPO</name>
<dbReference type="AlphaFoldDB" id="A0A3M2SP55"/>
<proteinExistence type="predicted"/>
<dbReference type="STRING" id="2010991.A0A3M2SP55"/>
<dbReference type="OrthoDB" id="4187105at2759"/>